<dbReference type="KEGG" id="slk:SLUN_00255"/>
<name>A0A2R4SVP3_9ACTN</name>
<feature type="region of interest" description="Disordered" evidence="1">
    <location>
        <begin position="287"/>
        <end position="397"/>
    </location>
</feature>
<dbReference type="PANTHER" id="PTHR34700">
    <property type="entry name" value="POTASSIUM BINDING PROTEIN KBP"/>
    <property type="match status" value="1"/>
</dbReference>
<dbReference type="InterPro" id="IPR052196">
    <property type="entry name" value="Bact_Kbp"/>
</dbReference>
<sequence>MLVALLTGLPWLLWEAIWAAAPAGMDDLTHLFTRQDTSGAFILALAAVGWISWGSFALALLLEIPAQLRGRTAPRLPGFRLSQRVAATLVGGLLVLLPTGTAMASPAQASPTLAAEQLPGHGGPTAAATARADGGGGQQQPEAAESGAGQRVYTVRDVRPAESLWQIAENELGSGELYTRIADLNDGRTMADGSVFHADASIKPGWTLLLPADHTSHAAAKPPPAPTFQLLGSQQESDDSYTVEPGDYLSKIAQEQLGDGDRWPELYDANRDQVQDPDLIYPGQQLDLPAQRSPVPGESTDPAEPPQHNSPPADDDAPQGNGDGAEPESDGAPETAVPSHEAPADRGDHQVPPVGPTSPGGVASKTPSATPAPTSQAPTTPAASSPAIAAPDSVTEEGQSGIGVREVAGVGMLLAAGLLATLSLKRILQRRRRKPGETIAMPEETGQLEQVLAATQEPGSIHLLDTALRTLAHHAQHEGEHLPSIRGARVTARTVELLPDDTELEPPPPFTRGTDAWWRLNPDTPLLDSDAAAAPYPGLTTIGTDPDGGHLLLNLPHTGTLLLDGTPSEVLATTRAIALEAATCAWSDHADILTVGLGNDIAALLPQGRIRPVPHLRAALSDLGELLLESHQVADEEEPVCPLPWVLICAAEATESDAWELADAISKARHLPVALVLPASVAGGCFPDAERLAAATDTLQRCETLDSDLAIQYVTEADYESFVQTLATTEDPASPAEGPWQSVPDAHLDTSTAGASAGGPGAAGRAAPFPALAAAAGTPTSFRIVSPTTPNTGTGEPDAVESESTRNPTQSSAVEDDDPIDLHTPEISILGPILVSGIKASGHGNRLATLAALVYFKPGRSAEVLCEAMEPRKPWSKMTLQARMSELRNRLGVDTDGEPYLPRERRDGYRLSPKVRCDWSRFQSLAERGLARGPGAGMGDLESALRLVRGRPFGGADHDWASPLVQEMLARIIDVAHTLATWHRTGPDPDLDAARRAITVGLDIDDSAEILYQAWMLIDDQVGNRAGVLKAIETLQAVNRRLDVSMEPATERVIDNIFSKPAQLQRL</sequence>
<feature type="compositionally biased region" description="Low complexity" evidence="1">
    <location>
        <begin position="357"/>
        <end position="391"/>
    </location>
</feature>
<feature type="domain" description="LysM" evidence="3">
    <location>
        <begin position="239"/>
        <end position="288"/>
    </location>
</feature>
<dbReference type="SUPFAM" id="SSF54106">
    <property type="entry name" value="LysM domain"/>
    <property type="match status" value="1"/>
</dbReference>
<dbReference type="SMART" id="SM01043">
    <property type="entry name" value="BTAD"/>
    <property type="match status" value="1"/>
</dbReference>
<evidence type="ECO:0000313" key="5">
    <source>
        <dbReference type="Proteomes" id="UP000244201"/>
    </source>
</evidence>
<dbReference type="Proteomes" id="UP000244201">
    <property type="component" value="Chromosome"/>
</dbReference>
<accession>A0A2R4SVP3</accession>
<evidence type="ECO:0000313" key="4">
    <source>
        <dbReference type="EMBL" id="AVZ70935.1"/>
    </source>
</evidence>
<feature type="transmembrane region" description="Helical" evidence="2">
    <location>
        <begin position="43"/>
        <end position="64"/>
    </location>
</feature>
<dbReference type="CDD" id="cd00118">
    <property type="entry name" value="LysM"/>
    <property type="match status" value="1"/>
</dbReference>
<keyword evidence="5" id="KW-1185">Reference proteome</keyword>
<feature type="region of interest" description="Disordered" evidence="1">
    <location>
        <begin position="729"/>
        <end position="764"/>
    </location>
</feature>
<dbReference type="AlphaFoldDB" id="A0A2R4SVP3"/>
<keyword evidence="2" id="KW-0812">Transmembrane</keyword>
<feature type="region of interest" description="Disordered" evidence="1">
    <location>
        <begin position="780"/>
        <end position="821"/>
    </location>
</feature>
<feature type="region of interest" description="Disordered" evidence="1">
    <location>
        <begin position="216"/>
        <end position="244"/>
    </location>
</feature>
<dbReference type="PANTHER" id="PTHR34700:SF4">
    <property type="entry name" value="PHAGE-LIKE ELEMENT PBSX PROTEIN XKDP"/>
    <property type="match status" value="1"/>
</dbReference>
<proteinExistence type="predicted"/>
<dbReference type="Gene3D" id="3.10.350.10">
    <property type="entry name" value="LysM domain"/>
    <property type="match status" value="1"/>
</dbReference>
<dbReference type="Pfam" id="PF01476">
    <property type="entry name" value="LysM"/>
    <property type="match status" value="1"/>
</dbReference>
<keyword evidence="2" id="KW-0472">Membrane</keyword>
<evidence type="ECO:0000256" key="1">
    <source>
        <dbReference type="SAM" id="MobiDB-lite"/>
    </source>
</evidence>
<evidence type="ECO:0000259" key="3">
    <source>
        <dbReference type="PROSITE" id="PS51782"/>
    </source>
</evidence>
<organism evidence="4 5">
    <name type="scientific">Streptomyces lunaelactis</name>
    <dbReference type="NCBI Taxonomy" id="1535768"/>
    <lineage>
        <taxon>Bacteria</taxon>
        <taxon>Bacillati</taxon>
        <taxon>Actinomycetota</taxon>
        <taxon>Actinomycetes</taxon>
        <taxon>Kitasatosporales</taxon>
        <taxon>Streptomycetaceae</taxon>
        <taxon>Streptomyces</taxon>
    </lineage>
</organism>
<dbReference type="PROSITE" id="PS51782">
    <property type="entry name" value="LYSM"/>
    <property type="match status" value="1"/>
</dbReference>
<dbReference type="InterPro" id="IPR005158">
    <property type="entry name" value="BTAD"/>
</dbReference>
<feature type="transmembrane region" description="Helical" evidence="2">
    <location>
        <begin position="85"/>
        <end position="104"/>
    </location>
</feature>
<protein>
    <recommendedName>
        <fullName evidence="3">LysM domain-containing protein</fullName>
    </recommendedName>
</protein>
<dbReference type="InterPro" id="IPR036779">
    <property type="entry name" value="LysM_dom_sf"/>
</dbReference>
<evidence type="ECO:0000256" key="2">
    <source>
        <dbReference type="SAM" id="Phobius"/>
    </source>
</evidence>
<keyword evidence="2" id="KW-1133">Transmembrane helix</keyword>
<gene>
    <name evidence="4" type="ORF">SLUN_00255</name>
</gene>
<dbReference type="InterPro" id="IPR018392">
    <property type="entry name" value="LysM"/>
</dbReference>
<feature type="compositionally biased region" description="Low complexity" evidence="1">
    <location>
        <begin position="139"/>
        <end position="150"/>
    </location>
</feature>
<reference evidence="4 5" key="1">
    <citation type="submission" date="2018-01" db="EMBL/GenBank/DDBJ databases">
        <title>Complete genome sequence of Streptomyces lunaelactis MM109T, a Ferroverdin A producer isolated from cave moonmilk deposits.</title>
        <authorList>
            <person name="Naome A."/>
            <person name="Martinet L."/>
            <person name="Maciejewska M."/>
            <person name="Anderssen S."/>
            <person name="Adam D."/>
            <person name="Tenconi E."/>
            <person name="Deflandre B."/>
            <person name="Arguelles-Arias A."/>
            <person name="Calusinska M."/>
            <person name="Copieters W."/>
            <person name="Karim L."/>
            <person name="Hanikenne M."/>
            <person name="Baurain D."/>
            <person name="van Wezel G."/>
            <person name="Smargiasso N."/>
            <person name="de Pauw E."/>
            <person name="Delfosse P."/>
            <person name="Rigali S."/>
        </authorList>
    </citation>
    <scope>NUCLEOTIDE SEQUENCE [LARGE SCALE GENOMIC DNA]</scope>
    <source>
        <strain evidence="4 5">MM109</strain>
    </source>
</reference>
<dbReference type="SMART" id="SM00257">
    <property type="entry name" value="LysM"/>
    <property type="match status" value="1"/>
</dbReference>
<feature type="region of interest" description="Disordered" evidence="1">
    <location>
        <begin position="108"/>
        <end position="151"/>
    </location>
</feature>
<dbReference type="EMBL" id="CP026304">
    <property type="protein sequence ID" value="AVZ70935.1"/>
    <property type="molecule type" value="Genomic_DNA"/>
</dbReference>